<dbReference type="InterPro" id="IPR000120">
    <property type="entry name" value="Amidase"/>
</dbReference>
<protein>
    <submittedName>
        <fullName evidence="3">Amidase</fullName>
    </submittedName>
</protein>
<keyword evidence="1" id="KW-0732">Signal</keyword>
<evidence type="ECO:0000259" key="2">
    <source>
        <dbReference type="Pfam" id="PF01425"/>
    </source>
</evidence>
<dbReference type="PROSITE" id="PS51318">
    <property type="entry name" value="TAT"/>
    <property type="match status" value="1"/>
</dbReference>
<evidence type="ECO:0000313" key="4">
    <source>
        <dbReference type="Proteomes" id="UP000325122"/>
    </source>
</evidence>
<dbReference type="RefSeq" id="WP_150021696.1">
    <property type="nucleotide sequence ID" value="NZ_VWOJ01000001.1"/>
</dbReference>
<dbReference type="GO" id="GO:0050567">
    <property type="term" value="F:glutaminyl-tRNA synthase (glutamine-hydrolyzing) activity"/>
    <property type="evidence" value="ECO:0007669"/>
    <property type="project" value="TreeGrafter"/>
</dbReference>
<reference evidence="3 4" key="1">
    <citation type="submission" date="2019-09" db="EMBL/GenBank/DDBJ databases">
        <authorList>
            <person name="Kevbrin V."/>
            <person name="Grouzdev D.S."/>
        </authorList>
    </citation>
    <scope>NUCLEOTIDE SEQUENCE [LARGE SCALE GENOMIC DNA]</scope>
    <source>
        <strain evidence="3 4">G-192</strain>
    </source>
</reference>
<organism evidence="3 4">
    <name type="scientific">Alkalicaulis satelles</name>
    <dbReference type="NCBI Taxonomy" id="2609175"/>
    <lineage>
        <taxon>Bacteria</taxon>
        <taxon>Pseudomonadati</taxon>
        <taxon>Pseudomonadota</taxon>
        <taxon>Alphaproteobacteria</taxon>
        <taxon>Maricaulales</taxon>
        <taxon>Maricaulaceae</taxon>
        <taxon>Alkalicaulis</taxon>
    </lineage>
</organism>
<keyword evidence="4" id="KW-1185">Reference proteome</keyword>
<dbReference type="Proteomes" id="UP000325122">
    <property type="component" value="Unassembled WGS sequence"/>
</dbReference>
<dbReference type="SUPFAM" id="SSF75304">
    <property type="entry name" value="Amidase signature (AS) enzymes"/>
    <property type="match status" value="1"/>
</dbReference>
<dbReference type="EMBL" id="VWOJ01000001">
    <property type="protein sequence ID" value="KAA5804665.1"/>
    <property type="molecule type" value="Genomic_DNA"/>
</dbReference>
<dbReference type="PANTHER" id="PTHR11895:SF73">
    <property type="entry name" value="AMIDASE FAMILY PROTEIN"/>
    <property type="match status" value="1"/>
</dbReference>
<gene>
    <name evidence="3" type="ORF">F1654_01270</name>
</gene>
<feature type="domain" description="Amidase" evidence="2">
    <location>
        <begin position="146"/>
        <end position="431"/>
    </location>
</feature>
<dbReference type="InterPro" id="IPR023631">
    <property type="entry name" value="Amidase_dom"/>
</dbReference>
<dbReference type="InterPro" id="IPR036928">
    <property type="entry name" value="AS_sf"/>
</dbReference>
<dbReference type="InterPro" id="IPR006311">
    <property type="entry name" value="TAT_signal"/>
</dbReference>
<accession>A0A5M6ZL27</accession>
<feature type="signal peptide" evidence="1">
    <location>
        <begin position="1"/>
        <end position="27"/>
    </location>
</feature>
<proteinExistence type="predicted"/>
<evidence type="ECO:0000256" key="1">
    <source>
        <dbReference type="SAM" id="SignalP"/>
    </source>
</evidence>
<dbReference type="PANTHER" id="PTHR11895">
    <property type="entry name" value="TRANSAMIDASE"/>
    <property type="match status" value="1"/>
</dbReference>
<name>A0A5M6ZL27_9PROT</name>
<feature type="chain" id="PRO_5024277454" evidence="1">
    <location>
        <begin position="28"/>
        <end position="576"/>
    </location>
</feature>
<dbReference type="Gene3D" id="3.90.1300.10">
    <property type="entry name" value="Amidase signature (AS) domain"/>
    <property type="match status" value="1"/>
</dbReference>
<sequence length="576" mass="61156">MTTSPDQPRATRRGVLALMAGAGGALAACSPPQARPEGLTANTLSCAETLAGVRYSPAQRQQMLSGIEAWQARAERLRALDKPNALHPGLVFNPVLPGRTMRVQDNAVTGLSADPGPLPSDPVDIAYAPAWKLGAWMARGALSSAELTELYLARIEAHGAALECFIHVSADRARAEAAARDAERAAGQVRGPLHGVPYALKDIIDVQGLPATWGATVYSERMGEETAIVARRLEEAGAVLLGKASTGAIAYGDIWFDGVTRNPFNPAEGSSGSSAGPAAAVAAGLCGFAIGTETLGSIVSPSHRCGNTGLRPTFGRVARTGAMALCWSLDKIGPMVRSSPDAALVLAAINGADVTDPASRDHGFEADFARDLSGLRLGYNADWFENGADPDRAALEAARSLGVELVAFEVDERPWDALLMQLEAEAAAAFEHLTLEGLDERLRWQDDVAWPNTWRRTRFLSAVDLVNADRLRRQAMEMMDARMEGLDAVIGPNFAGSMLLITNYTGHPQLAFRSGFIEAPTRTIFGEPADESGDVHRVPYATSLWAPLYEEGVMLALGAAIEARLGVADERPPAFS</sequence>
<evidence type="ECO:0000313" key="3">
    <source>
        <dbReference type="EMBL" id="KAA5804665.1"/>
    </source>
</evidence>
<dbReference type="AlphaFoldDB" id="A0A5M6ZL27"/>
<dbReference type="Pfam" id="PF01425">
    <property type="entry name" value="Amidase"/>
    <property type="match status" value="1"/>
</dbReference>
<comment type="caution">
    <text evidence="3">The sequence shown here is derived from an EMBL/GenBank/DDBJ whole genome shotgun (WGS) entry which is preliminary data.</text>
</comment>